<dbReference type="RefSeq" id="WP_202920845.1">
    <property type="nucleotide sequence ID" value="NZ_CP036273.1"/>
</dbReference>
<name>A0A517XSW9_9BACT</name>
<dbReference type="Proteomes" id="UP000319576">
    <property type="component" value="Chromosome"/>
</dbReference>
<organism evidence="1 2">
    <name type="scientific">Urbifossiella limnaea</name>
    <dbReference type="NCBI Taxonomy" id="2528023"/>
    <lineage>
        <taxon>Bacteria</taxon>
        <taxon>Pseudomonadati</taxon>
        <taxon>Planctomycetota</taxon>
        <taxon>Planctomycetia</taxon>
        <taxon>Gemmatales</taxon>
        <taxon>Gemmataceae</taxon>
        <taxon>Urbifossiella</taxon>
    </lineage>
</organism>
<dbReference type="EMBL" id="CP036273">
    <property type="protein sequence ID" value="QDU20587.1"/>
    <property type="molecule type" value="Genomic_DNA"/>
</dbReference>
<gene>
    <name evidence="1" type="ORF">ETAA1_25420</name>
</gene>
<evidence type="ECO:0000313" key="2">
    <source>
        <dbReference type="Proteomes" id="UP000319576"/>
    </source>
</evidence>
<keyword evidence="2" id="KW-1185">Reference proteome</keyword>
<dbReference type="KEGG" id="uli:ETAA1_25420"/>
<sequence length="48" mass="5323">MQTDGDQYAMPVERVVKRPAAVVLKRYGLEVDLDRNGPVALVSAIEHD</sequence>
<reference evidence="1 2" key="1">
    <citation type="submission" date="2019-02" db="EMBL/GenBank/DDBJ databases">
        <title>Deep-cultivation of Planctomycetes and their phenomic and genomic characterization uncovers novel biology.</title>
        <authorList>
            <person name="Wiegand S."/>
            <person name="Jogler M."/>
            <person name="Boedeker C."/>
            <person name="Pinto D."/>
            <person name="Vollmers J."/>
            <person name="Rivas-Marin E."/>
            <person name="Kohn T."/>
            <person name="Peeters S.H."/>
            <person name="Heuer A."/>
            <person name="Rast P."/>
            <person name="Oberbeckmann S."/>
            <person name="Bunk B."/>
            <person name="Jeske O."/>
            <person name="Meyerdierks A."/>
            <person name="Storesund J.E."/>
            <person name="Kallscheuer N."/>
            <person name="Luecker S."/>
            <person name="Lage O.M."/>
            <person name="Pohl T."/>
            <person name="Merkel B.J."/>
            <person name="Hornburger P."/>
            <person name="Mueller R.-W."/>
            <person name="Bruemmer F."/>
            <person name="Labrenz M."/>
            <person name="Spormann A.M."/>
            <person name="Op den Camp H."/>
            <person name="Overmann J."/>
            <person name="Amann R."/>
            <person name="Jetten M.S.M."/>
            <person name="Mascher T."/>
            <person name="Medema M.H."/>
            <person name="Devos D.P."/>
            <person name="Kaster A.-K."/>
            <person name="Ovreas L."/>
            <person name="Rohde M."/>
            <person name="Galperin M.Y."/>
            <person name="Jogler C."/>
        </authorList>
    </citation>
    <scope>NUCLEOTIDE SEQUENCE [LARGE SCALE GENOMIC DNA]</scope>
    <source>
        <strain evidence="1 2">ETA_A1</strain>
    </source>
</reference>
<proteinExistence type="predicted"/>
<accession>A0A517XSW9</accession>
<evidence type="ECO:0000313" key="1">
    <source>
        <dbReference type="EMBL" id="QDU20587.1"/>
    </source>
</evidence>
<protein>
    <submittedName>
        <fullName evidence="1">Uncharacterized protein</fullName>
    </submittedName>
</protein>
<dbReference type="AlphaFoldDB" id="A0A517XSW9"/>